<dbReference type="GO" id="GO:0030313">
    <property type="term" value="C:cell envelope"/>
    <property type="evidence" value="ECO:0007669"/>
    <property type="project" value="UniProtKB-SubCell"/>
</dbReference>
<dbReference type="Gene3D" id="1.10.3720.10">
    <property type="entry name" value="MetI-like"/>
    <property type="match status" value="1"/>
</dbReference>
<comment type="similarity">
    <text evidence="7">Belongs to the binding-protein-dependent transport system permease family.</text>
</comment>
<feature type="domain" description="ABC transmembrane type-1" evidence="8">
    <location>
        <begin position="72"/>
        <end position="256"/>
    </location>
</feature>
<keyword evidence="10" id="KW-1185">Reference proteome</keyword>
<dbReference type="AlphaFoldDB" id="A0A069CYG5"/>
<dbReference type="GO" id="GO:0015416">
    <property type="term" value="F:ABC-type phosphonate transporter activity"/>
    <property type="evidence" value="ECO:0007669"/>
    <property type="project" value="InterPro"/>
</dbReference>
<evidence type="ECO:0000313" key="10">
    <source>
        <dbReference type="Proteomes" id="UP000030643"/>
    </source>
</evidence>
<accession>A0A069CYG5</accession>
<protein>
    <submittedName>
        <fullName evidence="9">Phosphonate transport system permease protein</fullName>
    </submittedName>
</protein>
<evidence type="ECO:0000256" key="5">
    <source>
        <dbReference type="ARBA" id="ARBA00022989"/>
    </source>
</evidence>
<dbReference type="InterPro" id="IPR035906">
    <property type="entry name" value="MetI-like_sf"/>
</dbReference>
<gene>
    <name evidence="9" type="primary">phnE</name>
    <name evidence="9" type="ORF">WOSG25_012380</name>
</gene>
<dbReference type="RefSeq" id="WP_027698278.1">
    <property type="nucleotide sequence ID" value="NZ_DF820484.1"/>
</dbReference>
<evidence type="ECO:0000256" key="1">
    <source>
        <dbReference type="ARBA" id="ARBA00004141"/>
    </source>
</evidence>
<name>A0A069CYG5_WEIOS</name>
<dbReference type="InterPro" id="IPR000515">
    <property type="entry name" value="MetI-like"/>
</dbReference>
<dbReference type="Proteomes" id="UP000030643">
    <property type="component" value="Unassembled WGS sequence"/>
</dbReference>
<organism evidence="9 10">
    <name type="scientific">Weissella oryzae (strain DSM 25784 / JCM 18191 / LMG 30913 / SG25)</name>
    <dbReference type="NCBI Taxonomy" id="1329250"/>
    <lineage>
        <taxon>Bacteria</taxon>
        <taxon>Bacillati</taxon>
        <taxon>Bacillota</taxon>
        <taxon>Bacilli</taxon>
        <taxon>Lactobacillales</taxon>
        <taxon>Lactobacillaceae</taxon>
        <taxon>Weissella</taxon>
    </lineage>
</organism>
<feature type="transmembrane region" description="Helical" evidence="7">
    <location>
        <begin position="211"/>
        <end position="229"/>
    </location>
</feature>
<dbReference type="PANTHER" id="PTHR30043">
    <property type="entry name" value="PHOSPHONATES TRANSPORT SYSTEM PERMEASE PROTEIN"/>
    <property type="match status" value="1"/>
</dbReference>
<evidence type="ECO:0000256" key="4">
    <source>
        <dbReference type="ARBA" id="ARBA00022692"/>
    </source>
</evidence>
<dbReference type="OrthoDB" id="8557224at2"/>
<keyword evidence="3 7" id="KW-0813">Transport</keyword>
<evidence type="ECO:0000313" key="9">
    <source>
        <dbReference type="EMBL" id="GAK30141.1"/>
    </source>
</evidence>
<dbReference type="EMBL" id="DF820484">
    <property type="protein sequence ID" value="GAK30141.1"/>
    <property type="molecule type" value="Genomic_DNA"/>
</dbReference>
<comment type="subcellular location">
    <subcellularLocation>
        <location evidence="2">Cell envelope</location>
    </subcellularLocation>
    <subcellularLocation>
        <location evidence="7">Cell membrane</location>
        <topology evidence="7">Multi-pass membrane protein</topology>
    </subcellularLocation>
    <subcellularLocation>
        <location evidence="1">Membrane</location>
        <topology evidence="1">Multi-pass membrane protein</topology>
    </subcellularLocation>
</comment>
<keyword evidence="5 7" id="KW-1133">Transmembrane helix</keyword>
<dbReference type="PROSITE" id="PS50928">
    <property type="entry name" value="ABC_TM1"/>
    <property type="match status" value="1"/>
</dbReference>
<evidence type="ECO:0000256" key="3">
    <source>
        <dbReference type="ARBA" id="ARBA00022448"/>
    </source>
</evidence>
<dbReference type="eggNOG" id="COG3639">
    <property type="taxonomic scope" value="Bacteria"/>
</dbReference>
<dbReference type="InterPro" id="IPR005769">
    <property type="entry name" value="PhnE/PtxC"/>
</dbReference>
<dbReference type="PANTHER" id="PTHR30043:SF8">
    <property type="entry name" value="ABC TRANSPORTER, PERMEASE PROTEIN CC0363, PUTATIVE-RELATED"/>
    <property type="match status" value="1"/>
</dbReference>
<evidence type="ECO:0000256" key="6">
    <source>
        <dbReference type="ARBA" id="ARBA00023136"/>
    </source>
</evidence>
<feature type="transmembrane region" description="Helical" evidence="7">
    <location>
        <begin position="12"/>
        <end position="30"/>
    </location>
</feature>
<evidence type="ECO:0000256" key="7">
    <source>
        <dbReference type="RuleBase" id="RU363032"/>
    </source>
</evidence>
<feature type="transmembrane region" description="Helical" evidence="7">
    <location>
        <begin position="235"/>
        <end position="255"/>
    </location>
</feature>
<dbReference type="Pfam" id="PF00528">
    <property type="entry name" value="BPD_transp_1"/>
    <property type="match status" value="1"/>
</dbReference>
<dbReference type="GO" id="GO:0005886">
    <property type="term" value="C:plasma membrane"/>
    <property type="evidence" value="ECO:0007669"/>
    <property type="project" value="UniProtKB-SubCell"/>
</dbReference>
<sequence length="264" mass="28454">MSKVERTIWQRSRTWLISLIALVILIWAFAGIPLAGVKPTAAQIFSSIVNGLFHPQWSYFYTGDGEDLFSALIQTLAIAFLGTFISAIIAVPFAFWAAKTVRGWWTPRSTSGKFILTAIRVFPEIVLAIMFIKAVGPGPYAGVLALGIHSVGMLGKLFAEAVENIDRGPNEAIIAAGGSALDGLTLATLPTVLPEFMNYTLYRFEISVRSASILGLVGAGGVGAPLIFALETRNWSQVGMILIGIIVMVTLIDTISGNIRKRLI</sequence>
<keyword evidence="6 7" id="KW-0472">Membrane</keyword>
<proteinExistence type="inferred from homology"/>
<dbReference type="NCBIfam" id="TIGR01097">
    <property type="entry name" value="PhnE"/>
    <property type="match status" value="1"/>
</dbReference>
<dbReference type="STRING" id="1329250.WOSG25_012380"/>
<dbReference type="SUPFAM" id="SSF161098">
    <property type="entry name" value="MetI-like"/>
    <property type="match status" value="1"/>
</dbReference>
<evidence type="ECO:0000259" key="8">
    <source>
        <dbReference type="PROSITE" id="PS50928"/>
    </source>
</evidence>
<feature type="transmembrane region" description="Helical" evidence="7">
    <location>
        <begin position="68"/>
        <end position="93"/>
    </location>
</feature>
<keyword evidence="4 7" id="KW-0812">Transmembrane</keyword>
<reference evidence="10" key="1">
    <citation type="journal article" date="2014" name="Genome Announc.">
        <title>Draft genome sequence of Weissella oryzae SG25T, isolated from fermented rice grains.</title>
        <authorList>
            <person name="Tanizawa Y."/>
            <person name="Fujisawa T."/>
            <person name="Mochizuki T."/>
            <person name="Kaminuma E."/>
            <person name="Suzuki Y."/>
            <person name="Nakamura Y."/>
            <person name="Tohno M."/>
        </authorList>
    </citation>
    <scope>NUCLEOTIDE SEQUENCE [LARGE SCALE GENOMIC DNA]</scope>
    <source>
        <strain evidence="10">DSM 25784 / JCM 18191 / LMG 30913 / SG25</strain>
    </source>
</reference>
<evidence type="ECO:0000256" key="2">
    <source>
        <dbReference type="ARBA" id="ARBA00004196"/>
    </source>
</evidence>